<dbReference type="Pfam" id="PF12854">
    <property type="entry name" value="PPR_1"/>
    <property type="match status" value="2"/>
</dbReference>
<evidence type="ECO:0000256" key="1">
    <source>
        <dbReference type="ARBA" id="ARBA00007626"/>
    </source>
</evidence>
<dbReference type="AlphaFoldDB" id="A0A835C9X2"/>
<gene>
    <name evidence="4" type="ORF">G2W53_009414</name>
</gene>
<feature type="repeat" description="PPR" evidence="3">
    <location>
        <begin position="83"/>
        <end position="117"/>
    </location>
</feature>
<dbReference type="OrthoDB" id="185373at2759"/>
<feature type="repeat" description="PPR" evidence="3">
    <location>
        <begin position="48"/>
        <end position="82"/>
    </location>
</feature>
<keyword evidence="5" id="KW-1185">Reference proteome</keyword>
<dbReference type="InterPro" id="IPR050872">
    <property type="entry name" value="PPR_P_subfamily"/>
</dbReference>
<protein>
    <submittedName>
        <fullName evidence="4">Putative pentatricopeptide repeat-containing protein</fullName>
    </submittedName>
</protein>
<evidence type="ECO:0000256" key="3">
    <source>
        <dbReference type="PROSITE-ProRule" id="PRU00708"/>
    </source>
</evidence>
<evidence type="ECO:0000313" key="5">
    <source>
        <dbReference type="Proteomes" id="UP000634136"/>
    </source>
</evidence>
<evidence type="ECO:0000256" key="2">
    <source>
        <dbReference type="ARBA" id="ARBA00022737"/>
    </source>
</evidence>
<reference evidence="4" key="1">
    <citation type="submission" date="2020-09" db="EMBL/GenBank/DDBJ databases">
        <title>Genome-Enabled Discovery of Anthraquinone Biosynthesis in Senna tora.</title>
        <authorList>
            <person name="Kang S.-H."/>
            <person name="Pandey R.P."/>
            <person name="Lee C.-M."/>
            <person name="Sim J.-S."/>
            <person name="Jeong J.-T."/>
            <person name="Choi B.-S."/>
            <person name="Jung M."/>
            <person name="Ginzburg D."/>
            <person name="Zhao K."/>
            <person name="Won S.Y."/>
            <person name="Oh T.-J."/>
            <person name="Yu Y."/>
            <person name="Kim N.-H."/>
            <person name="Lee O.R."/>
            <person name="Lee T.-H."/>
            <person name="Bashyal P."/>
            <person name="Kim T.-S."/>
            <person name="Lee W.-H."/>
            <person name="Kawkins C."/>
            <person name="Kim C.-K."/>
            <person name="Kim J.S."/>
            <person name="Ahn B.O."/>
            <person name="Rhee S.Y."/>
            <person name="Sohng J.K."/>
        </authorList>
    </citation>
    <scope>NUCLEOTIDE SEQUENCE</scope>
    <source>
        <tissue evidence="4">Leaf</tissue>
    </source>
</reference>
<feature type="repeat" description="PPR" evidence="3">
    <location>
        <begin position="199"/>
        <end position="233"/>
    </location>
</feature>
<accession>A0A835C9X2</accession>
<name>A0A835C9X2_9FABA</name>
<keyword evidence="2" id="KW-0677">Repeat</keyword>
<dbReference type="InterPro" id="IPR011990">
    <property type="entry name" value="TPR-like_helical_dom_sf"/>
</dbReference>
<dbReference type="Proteomes" id="UP000634136">
    <property type="component" value="Unassembled WGS sequence"/>
</dbReference>
<evidence type="ECO:0000313" key="4">
    <source>
        <dbReference type="EMBL" id="KAF7834555.1"/>
    </source>
</evidence>
<feature type="repeat" description="PPR" evidence="3">
    <location>
        <begin position="118"/>
        <end position="152"/>
    </location>
</feature>
<dbReference type="EMBL" id="JAAIUW010000004">
    <property type="protein sequence ID" value="KAF7834555.1"/>
    <property type="molecule type" value="Genomic_DNA"/>
</dbReference>
<comment type="similarity">
    <text evidence="1">Belongs to the PPR family. P subfamily.</text>
</comment>
<dbReference type="PANTHER" id="PTHR46128">
    <property type="entry name" value="MITOCHONDRIAL GROUP I INTRON SPLICING FACTOR CCM1"/>
    <property type="match status" value="1"/>
</dbReference>
<dbReference type="InterPro" id="IPR002885">
    <property type="entry name" value="PPR_rpt"/>
</dbReference>
<feature type="repeat" description="PPR" evidence="3">
    <location>
        <begin position="13"/>
        <end position="47"/>
    </location>
</feature>
<feature type="repeat" description="PPR" evidence="3">
    <location>
        <begin position="234"/>
        <end position="268"/>
    </location>
</feature>
<dbReference type="Gene3D" id="1.25.40.10">
    <property type="entry name" value="Tetratricopeptide repeat domain"/>
    <property type="match status" value="3"/>
</dbReference>
<dbReference type="Pfam" id="PF13041">
    <property type="entry name" value="PPR_2"/>
    <property type="match status" value="2"/>
</dbReference>
<comment type="caution">
    <text evidence="4">The sequence shown here is derived from an EMBL/GenBank/DDBJ whole genome shotgun (WGS) entry which is preliminary data.</text>
</comment>
<dbReference type="PANTHER" id="PTHR46128:SF358">
    <property type="entry name" value="TETRATRICOPEPTIDE REPEAT (TPR)-LIKE SUPERFAMILY PROTEIN"/>
    <property type="match status" value="1"/>
</dbReference>
<organism evidence="4 5">
    <name type="scientific">Senna tora</name>
    <dbReference type="NCBI Taxonomy" id="362788"/>
    <lineage>
        <taxon>Eukaryota</taxon>
        <taxon>Viridiplantae</taxon>
        <taxon>Streptophyta</taxon>
        <taxon>Embryophyta</taxon>
        <taxon>Tracheophyta</taxon>
        <taxon>Spermatophyta</taxon>
        <taxon>Magnoliopsida</taxon>
        <taxon>eudicotyledons</taxon>
        <taxon>Gunneridae</taxon>
        <taxon>Pentapetalae</taxon>
        <taxon>rosids</taxon>
        <taxon>fabids</taxon>
        <taxon>Fabales</taxon>
        <taxon>Fabaceae</taxon>
        <taxon>Caesalpinioideae</taxon>
        <taxon>Cassia clade</taxon>
        <taxon>Senna</taxon>
    </lineage>
</organism>
<proteinExistence type="inferred from homology"/>
<dbReference type="NCBIfam" id="TIGR00756">
    <property type="entry name" value="PPR"/>
    <property type="match status" value="6"/>
</dbReference>
<dbReference type="PROSITE" id="PS51375">
    <property type="entry name" value="PPR"/>
    <property type="match status" value="6"/>
</dbReference>
<sequence length="268" mass="30446">MFAMMMKSGEKPDVFTYNVLIDACCSSNNVDEAKELFDSMVNRGFVPDVQNYNILINGYCNIDRVDEAMNLLKEMSHKNLVPSIVTYNSLIRGLCKLGRMPDVQELVDEMHDNDQPADVVTYNILLDTFCKTQHFDKAIAFFHQILVQGIWPDLDDVVRYDDWRKGGRPSWPETNIECGRLQTVEEIFRNLLVKGCHPNVKTYTIMIGGLCRDGLLDEAVALLSKMEDNNCLPDVVTFGTIISAMLKKNKSDKAEELHLEMIARGLAR</sequence>